<evidence type="ECO:0000256" key="2">
    <source>
        <dbReference type="ARBA" id="ARBA00009677"/>
    </source>
</evidence>
<dbReference type="Pfam" id="PF00460">
    <property type="entry name" value="Flg_bb_rod"/>
    <property type="match status" value="1"/>
</dbReference>
<evidence type="ECO:0000256" key="4">
    <source>
        <dbReference type="RuleBase" id="RU362116"/>
    </source>
</evidence>
<comment type="subcellular location">
    <subcellularLocation>
        <location evidence="1 4">Bacterial flagellum basal body</location>
    </subcellularLocation>
</comment>
<dbReference type="PANTHER" id="PTHR30435">
    <property type="entry name" value="FLAGELLAR PROTEIN"/>
    <property type="match status" value="1"/>
</dbReference>
<comment type="function">
    <text evidence="4">A flexible structure which links the flagellar filament to the drive apparatus in the basal body.</text>
</comment>
<gene>
    <name evidence="8" type="ORF">GCM10011349_34690</name>
</gene>
<dbReference type="InterPro" id="IPR020013">
    <property type="entry name" value="Flagellar_FlgE/F/G"/>
</dbReference>
<protein>
    <recommendedName>
        <fullName evidence="4">Flagellar hook protein FlgE</fullName>
    </recommendedName>
</protein>
<dbReference type="InterPro" id="IPR010930">
    <property type="entry name" value="Flg_bb/hook_C_dom"/>
</dbReference>
<organism evidence="8 9">
    <name type="scientific">Novosphingobium indicum</name>
    <dbReference type="NCBI Taxonomy" id="462949"/>
    <lineage>
        <taxon>Bacteria</taxon>
        <taxon>Pseudomonadati</taxon>
        <taxon>Pseudomonadota</taxon>
        <taxon>Alphaproteobacteria</taxon>
        <taxon>Sphingomonadales</taxon>
        <taxon>Sphingomonadaceae</taxon>
        <taxon>Novosphingobium</taxon>
    </lineage>
</organism>
<evidence type="ECO:0000259" key="6">
    <source>
        <dbReference type="Pfam" id="PF06429"/>
    </source>
</evidence>
<feature type="domain" description="Flagellar basal body rod protein N-terminal" evidence="5">
    <location>
        <begin position="3"/>
        <end position="33"/>
    </location>
</feature>
<keyword evidence="3 4" id="KW-0975">Bacterial flagellum</keyword>
<dbReference type="SUPFAM" id="SSF117143">
    <property type="entry name" value="Flagellar hook protein flgE"/>
    <property type="match status" value="1"/>
</dbReference>
<feature type="domain" description="Flagellar basal-body/hook protein C-terminal" evidence="6">
    <location>
        <begin position="224"/>
        <end position="268"/>
    </location>
</feature>
<evidence type="ECO:0000256" key="3">
    <source>
        <dbReference type="ARBA" id="ARBA00023143"/>
    </source>
</evidence>
<dbReference type="RefSeq" id="WP_188821595.1">
    <property type="nucleotide sequence ID" value="NZ_BMLK01000018.1"/>
</dbReference>
<dbReference type="InterPro" id="IPR053967">
    <property type="entry name" value="LlgE_F_G-like_D1"/>
</dbReference>
<keyword evidence="8" id="KW-0282">Flagellum</keyword>
<evidence type="ECO:0000313" key="9">
    <source>
        <dbReference type="Proteomes" id="UP000605099"/>
    </source>
</evidence>
<reference evidence="9" key="1">
    <citation type="journal article" date="2019" name="Int. J. Syst. Evol. Microbiol.">
        <title>The Global Catalogue of Microorganisms (GCM) 10K type strain sequencing project: providing services to taxonomists for standard genome sequencing and annotation.</title>
        <authorList>
            <consortium name="The Broad Institute Genomics Platform"/>
            <consortium name="The Broad Institute Genome Sequencing Center for Infectious Disease"/>
            <person name="Wu L."/>
            <person name="Ma J."/>
        </authorList>
    </citation>
    <scope>NUCLEOTIDE SEQUENCE [LARGE SCALE GENOMIC DNA]</scope>
    <source>
        <strain evidence="9">CGMCC 1.6784</strain>
    </source>
</reference>
<proteinExistence type="inferred from homology"/>
<dbReference type="PROSITE" id="PS00588">
    <property type="entry name" value="FLAGELLA_BB_ROD"/>
    <property type="match status" value="1"/>
</dbReference>
<evidence type="ECO:0000313" key="8">
    <source>
        <dbReference type="EMBL" id="GGN56762.1"/>
    </source>
</evidence>
<evidence type="ECO:0000259" key="5">
    <source>
        <dbReference type="Pfam" id="PF00460"/>
    </source>
</evidence>
<dbReference type="Pfam" id="PF06429">
    <property type="entry name" value="Flg_bbr_C"/>
    <property type="match status" value="1"/>
</dbReference>
<comment type="caution">
    <text evidence="8">The sequence shown here is derived from an EMBL/GenBank/DDBJ whole genome shotgun (WGS) entry which is preliminary data.</text>
</comment>
<name>A0ABQ2JUV1_9SPHN</name>
<evidence type="ECO:0000259" key="7">
    <source>
        <dbReference type="Pfam" id="PF22692"/>
    </source>
</evidence>
<comment type="similarity">
    <text evidence="2 4">Belongs to the flagella basal body rod proteins family.</text>
</comment>
<accession>A0ABQ2JUV1</accession>
<keyword evidence="8" id="KW-0969">Cilium</keyword>
<dbReference type="InterPro" id="IPR019776">
    <property type="entry name" value="Flagellar_basal_body_rod_CS"/>
</dbReference>
<dbReference type="PANTHER" id="PTHR30435:SF1">
    <property type="entry name" value="FLAGELLAR HOOK PROTEIN FLGE"/>
    <property type="match status" value="1"/>
</dbReference>
<dbReference type="Proteomes" id="UP000605099">
    <property type="component" value="Unassembled WGS sequence"/>
</dbReference>
<dbReference type="InterPro" id="IPR037925">
    <property type="entry name" value="FlgE/F/G-like"/>
</dbReference>
<dbReference type="EMBL" id="BMLK01000018">
    <property type="protein sequence ID" value="GGN56762.1"/>
    <property type="molecule type" value="Genomic_DNA"/>
</dbReference>
<dbReference type="InterPro" id="IPR001444">
    <property type="entry name" value="Flag_bb_rod_N"/>
</dbReference>
<keyword evidence="9" id="KW-1185">Reference proteome</keyword>
<keyword evidence="8" id="KW-0966">Cell projection</keyword>
<feature type="domain" description="Flagellar hook protein FlgE/F/G-like D1" evidence="7">
    <location>
        <begin position="83"/>
        <end position="168"/>
    </location>
</feature>
<sequence length="270" mass="27374">MSFYTSLSGLKNAQTDLNVISNNIANAETGGFKKSNTAFADIVASSIMSNPATTTGVGSSVAAITQDFSIGALEQTGNALDIAINGEGFFTVVSPLSGDTQYTRNGAFSVDGSGFIKNAQGAQLQAYPVDATGAIASTTLQSVQIPATNAAGAEFAGVTVSEAGEVVATYADGTNDTLGIVSLANFIAPTGLKQLGNATWAATGLSGTATYGQPGSNSYGSLLSGALERSNVDIAEELVSLITAQRNFQANSKAIDTATQISQAIMNLRS</sequence>
<evidence type="ECO:0000256" key="1">
    <source>
        <dbReference type="ARBA" id="ARBA00004117"/>
    </source>
</evidence>
<dbReference type="Pfam" id="PF22692">
    <property type="entry name" value="LlgE_F_G_D1"/>
    <property type="match status" value="1"/>
</dbReference>
<dbReference type="NCBIfam" id="TIGR03506">
    <property type="entry name" value="FlgEFG_subfam"/>
    <property type="match status" value="2"/>
</dbReference>